<gene>
    <name evidence="2" type="ORF">WMY93_026600</name>
</gene>
<name>A0AAW0MYY7_9GOBI</name>
<dbReference type="Gene3D" id="1.20.1270.70">
    <property type="entry name" value="Designed single chain three-helix bundle"/>
    <property type="match status" value="1"/>
</dbReference>
<keyword evidence="1" id="KW-0175">Coiled coil</keyword>
<evidence type="ECO:0000313" key="2">
    <source>
        <dbReference type="EMBL" id="KAK7886979.1"/>
    </source>
</evidence>
<dbReference type="InterPro" id="IPR004244">
    <property type="entry name" value="Transposase_22"/>
</dbReference>
<accession>A0AAW0MYY7</accession>
<dbReference type="AlphaFoldDB" id="A0AAW0MYY7"/>
<dbReference type="EMBL" id="JBBPFD010000019">
    <property type="protein sequence ID" value="KAK7886979.1"/>
    <property type="molecule type" value="Genomic_DNA"/>
</dbReference>
<dbReference type="PANTHER" id="PTHR11505">
    <property type="entry name" value="L1 TRANSPOSABLE ELEMENT-RELATED"/>
    <property type="match status" value="1"/>
</dbReference>
<evidence type="ECO:0000313" key="3">
    <source>
        <dbReference type="Proteomes" id="UP001460270"/>
    </source>
</evidence>
<dbReference type="Proteomes" id="UP001460270">
    <property type="component" value="Unassembled WGS sequence"/>
</dbReference>
<organism evidence="2 3">
    <name type="scientific">Mugilogobius chulae</name>
    <name type="common">yellowstripe goby</name>
    <dbReference type="NCBI Taxonomy" id="88201"/>
    <lineage>
        <taxon>Eukaryota</taxon>
        <taxon>Metazoa</taxon>
        <taxon>Chordata</taxon>
        <taxon>Craniata</taxon>
        <taxon>Vertebrata</taxon>
        <taxon>Euteleostomi</taxon>
        <taxon>Actinopterygii</taxon>
        <taxon>Neopterygii</taxon>
        <taxon>Teleostei</taxon>
        <taxon>Neoteleostei</taxon>
        <taxon>Acanthomorphata</taxon>
        <taxon>Gobiaria</taxon>
        <taxon>Gobiiformes</taxon>
        <taxon>Gobioidei</taxon>
        <taxon>Gobiidae</taxon>
        <taxon>Gobionellinae</taxon>
        <taxon>Mugilogobius</taxon>
    </lineage>
</organism>
<proteinExistence type="predicted"/>
<comment type="caution">
    <text evidence="2">The sequence shown here is derived from an EMBL/GenBank/DDBJ whole genome shotgun (WGS) entry which is preliminary data.</text>
</comment>
<protein>
    <recommendedName>
        <fullName evidence="4">L1 transposable element RRM domain-containing protein</fullName>
    </recommendedName>
</protein>
<feature type="coiled-coil region" evidence="1">
    <location>
        <begin position="91"/>
        <end position="146"/>
    </location>
</feature>
<reference evidence="3" key="1">
    <citation type="submission" date="2024-04" db="EMBL/GenBank/DDBJ databases">
        <title>Salinicola lusitanus LLJ914,a marine bacterium isolated from the Okinawa Trough.</title>
        <authorList>
            <person name="Li J."/>
        </authorList>
    </citation>
    <scope>NUCLEOTIDE SEQUENCE [LARGE SCALE GENOMIC DNA]</scope>
</reference>
<keyword evidence="3" id="KW-1185">Reference proteome</keyword>
<sequence>MANPVQASASDHDYDIQALNDGCREEIVEMEQAAADVLFDLNSPNPKRTKKRSAIKKQDDVNLSHAVQSILTRFDGLDGKLENIECRMDGVQTTLKKFDVLEKKLEGIENRIDKIGQSTRENKENIVKLQERVECLSSENKILREKCLESERYKRRWDLRLVGVPEKDNEDTRDVVIGILTRVIPMSVEKLRDTVDTVHRLGKKGAVNNNMPRTIIIQFAMRTVRDEVWRKSKEARVCKEMKINFREDFSKDDREARAKLWPQVEQARRNGKKAYLKDGYALIDGRKVMP</sequence>
<evidence type="ECO:0000256" key="1">
    <source>
        <dbReference type="SAM" id="Coils"/>
    </source>
</evidence>
<evidence type="ECO:0008006" key="4">
    <source>
        <dbReference type="Google" id="ProtNLM"/>
    </source>
</evidence>
<dbReference type="Gene3D" id="3.30.70.1820">
    <property type="entry name" value="L1 transposable element, RRM domain"/>
    <property type="match status" value="1"/>
</dbReference>